<keyword evidence="11" id="KW-1185">Reference proteome</keyword>
<dbReference type="InterPro" id="IPR049980">
    <property type="entry name" value="LTA4H_cat"/>
</dbReference>
<dbReference type="RefSeq" id="XP_006814590.1">
    <property type="nucleotide sequence ID" value="XM_006814527.1"/>
</dbReference>
<evidence type="ECO:0000313" key="11">
    <source>
        <dbReference type="Proteomes" id="UP000694865"/>
    </source>
</evidence>
<comment type="subcellular location">
    <subcellularLocation>
        <location evidence="2">Cytoplasm</location>
    </subcellularLocation>
</comment>
<dbReference type="Proteomes" id="UP000694865">
    <property type="component" value="Unplaced"/>
</dbReference>
<accession>A0ABM0M3J9</accession>
<evidence type="ECO:0000256" key="2">
    <source>
        <dbReference type="ARBA" id="ARBA00004496"/>
    </source>
</evidence>
<dbReference type="InterPro" id="IPR001930">
    <property type="entry name" value="Peptidase_M1"/>
</dbReference>
<keyword evidence="7" id="KW-0378">Hydrolase</keyword>
<keyword evidence="6" id="KW-0479">Metal-binding</keyword>
<dbReference type="CDD" id="cd09599">
    <property type="entry name" value="M1_LTA4H"/>
    <property type="match status" value="1"/>
</dbReference>
<dbReference type="PANTHER" id="PTHR45726">
    <property type="entry name" value="LEUKOTRIENE A-4 HYDROLASE"/>
    <property type="match status" value="1"/>
</dbReference>
<evidence type="ECO:0000256" key="3">
    <source>
        <dbReference type="ARBA" id="ARBA00010136"/>
    </source>
</evidence>
<evidence type="ECO:0000256" key="4">
    <source>
        <dbReference type="ARBA" id="ARBA00022490"/>
    </source>
</evidence>
<dbReference type="Gene3D" id="3.30.2010.30">
    <property type="match status" value="1"/>
</dbReference>
<gene>
    <name evidence="12" type="primary">LOC102800920</name>
</gene>
<dbReference type="InterPro" id="IPR038502">
    <property type="entry name" value="M1_LTA-4_hydro/amino_C_sf"/>
</dbReference>
<dbReference type="SUPFAM" id="SSF48371">
    <property type="entry name" value="ARM repeat"/>
    <property type="match status" value="1"/>
</dbReference>
<dbReference type="Gene3D" id="1.10.390.10">
    <property type="entry name" value="Neutral Protease Domain 2"/>
    <property type="match status" value="1"/>
</dbReference>
<evidence type="ECO:0000313" key="12">
    <source>
        <dbReference type="RefSeq" id="XP_006814590.1"/>
    </source>
</evidence>
<dbReference type="Gene3D" id="1.25.40.320">
    <property type="entry name" value="Peptidase M1, leukotriene A4 hydrolase/aminopeptidase C-terminal domain"/>
    <property type="match status" value="1"/>
</dbReference>
<name>A0ABM0M3J9_SACKO</name>
<dbReference type="Gene3D" id="2.60.40.1730">
    <property type="entry name" value="tricorn interacting facor f3 domain"/>
    <property type="match status" value="1"/>
</dbReference>
<dbReference type="Pfam" id="PF09127">
    <property type="entry name" value="Leuk-A4-hydro_C"/>
    <property type="match status" value="1"/>
</dbReference>
<dbReference type="InterPro" id="IPR042097">
    <property type="entry name" value="Aminopeptidase_N-like_N_sf"/>
</dbReference>
<dbReference type="SMART" id="SM01263">
    <property type="entry name" value="Leuk-A4-hydro_C"/>
    <property type="match status" value="1"/>
</dbReference>
<dbReference type="Pfam" id="PF17900">
    <property type="entry name" value="Peptidase_M1_N"/>
    <property type="match status" value="1"/>
</dbReference>
<comment type="cofactor">
    <cofactor evidence="1">
        <name>Zn(2+)</name>
        <dbReference type="ChEBI" id="CHEBI:29105"/>
    </cofactor>
</comment>
<reference evidence="12" key="1">
    <citation type="submission" date="2025-08" db="UniProtKB">
        <authorList>
            <consortium name="RefSeq"/>
        </authorList>
    </citation>
    <scope>IDENTIFICATION</scope>
    <source>
        <tissue evidence="12">Testes</tissue>
    </source>
</reference>
<proteinExistence type="inferred from homology"/>
<keyword evidence="8" id="KW-0862">Zinc</keyword>
<feature type="domain" description="Peptidase M1 leukotriene A4 hydrolase/aminopeptidase C-terminal" evidence="10">
    <location>
        <begin position="393"/>
        <end position="537"/>
    </location>
</feature>
<dbReference type="PRINTS" id="PR00756">
    <property type="entry name" value="ALADIPTASE"/>
</dbReference>
<dbReference type="InterPro" id="IPR045357">
    <property type="entry name" value="Aminopeptidase_N-like_N"/>
</dbReference>
<evidence type="ECO:0000259" key="10">
    <source>
        <dbReference type="SMART" id="SM01263"/>
    </source>
</evidence>
<dbReference type="InterPro" id="IPR014782">
    <property type="entry name" value="Peptidase_M1_dom"/>
</dbReference>
<protein>
    <submittedName>
        <fullName evidence="12">Leukotriene A-4 hydrolase-like</fullName>
    </submittedName>
</protein>
<dbReference type="InterPro" id="IPR034015">
    <property type="entry name" value="M1_LTA4H"/>
</dbReference>
<keyword evidence="4" id="KW-0963">Cytoplasm</keyword>
<dbReference type="InterPro" id="IPR015211">
    <property type="entry name" value="Peptidase_M1_C"/>
</dbReference>
<evidence type="ECO:0000256" key="8">
    <source>
        <dbReference type="ARBA" id="ARBA00022833"/>
    </source>
</evidence>
<dbReference type="GeneID" id="102800920"/>
<dbReference type="PANTHER" id="PTHR45726:SF3">
    <property type="entry name" value="LEUKOTRIENE A-4 HYDROLASE"/>
    <property type="match status" value="1"/>
</dbReference>
<dbReference type="Pfam" id="PF01433">
    <property type="entry name" value="Peptidase_M1"/>
    <property type="match status" value="2"/>
</dbReference>
<dbReference type="InterPro" id="IPR027268">
    <property type="entry name" value="Peptidase_M4/M1_CTD_sf"/>
</dbReference>
<dbReference type="SUPFAM" id="SSF55486">
    <property type="entry name" value="Metalloproteases ('zincins'), catalytic domain"/>
    <property type="match status" value="1"/>
</dbReference>
<sequence length="541" mass="60933">MEIILGDSMRSFLDLEGSADNANLPDSVVSDVLDTRDIAVKGVIDSNGKDLQFTVGDAVKAFGSALDIQFTEPLNKDATISVCVQYETSPKASALQWLTSEQTAGKKHPYLFSQCQAIHCRSMVPCQDAPSVKAPYKAKVTVPRELVALMSALRVGEEPVSGDKSKWTYKFHQKVPIPSYLIAIVVGALESRVIGPRSRVWSEKAMVDQAAYEFADTEQFLTTAEELCGPYVWGEYDLLILPPSFPYGGMENPCLTFVTPTIVAGDRSLVNVSCGWRKIHDDITAFGADNPHTNLVPNLEGIDPDDAFSAVPYEKGAALLFYLESLVGGPGVFEPFLRSYIDNFKYKCLTTAEWKDYLFSFFKDKQGIFDVVDWTAWFHSPGMPPVKPEYDTTMSNACTTLCKNWCQSKTNELEKFCSDDLKEFSPGQKIEFLAQTLLEEPLSVDHLKKMENHYNFNDSKNSEIRFRWYRLCIRGGWDAVIPSALDFVTEQGRMKFVRPIYKDLYAFEKSREQAIERFKKNRKQMNIICANMVAKDLKVTE</sequence>
<evidence type="ECO:0000256" key="7">
    <source>
        <dbReference type="ARBA" id="ARBA00022801"/>
    </source>
</evidence>
<evidence type="ECO:0000256" key="1">
    <source>
        <dbReference type="ARBA" id="ARBA00001947"/>
    </source>
</evidence>
<keyword evidence="5" id="KW-0645">Protease</keyword>
<evidence type="ECO:0000256" key="5">
    <source>
        <dbReference type="ARBA" id="ARBA00022670"/>
    </source>
</evidence>
<evidence type="ECO:0000256" key="6">
    <source>
        <dbReference type="ARBA" id="ARBA00022723"/>
    </source>
</evidence>
<organism evidence="11 12">
    <name type="scientific">Saccoglossus kowalevskii</name>
    <name type="common">Acorn worm</name>
    <dbReference type="NCBI Taxonomy" id="10224"/>
    <lineage>
        <taxon>Eukaryota</taxon>
        <taxon>Metazoa</taxon>
        <taxon>Hemichordata</taxon>
        <taxon>Enteropneusta</taxon>
        <taxon>Harrimaniidae</taxon>
        <taxon>Saccoglossus</taxon>
    </lineage>
</organism>
<dbReference type="InterPro" id="IPR016024">
    <property type="entry name" value="ARM-type_fold"/>
</dbReference>
<keyword evidence="9" id="KW-0482">Metalloprotease</keyword>
<evidence type="ECO:0000256" key="9">
    <source>
        <dbReference type="ARBA" id="ARBA00023049"/>
    </source>
</evidence>
<comment type="similarity">
    <text evidence="3">Belongs to the peptidase M1 family.</text>
</comment>
<dbReference type="SUPFAM" id="SSF63737">
    <property type="entry name" value="Leukotriene A4 hydrolase N-terminal domain"/>
    <property type="match status" value="1"/>
</dbReference>